<keyword evidence="3" id="KW-1185">Reference proteome</keyword>
<protein>
    <submittedName>
        <fullName evidence="2">Acetyltransferase (GNAT) family protein</fullName>
    </submittedName>
</protein>
<dbReference type="Pfam" id="PF00583">
    <property type="entry name" value="Acetyltransf_1"/>
    <property type="match status" value="1"/>
</dbReference>
<dbReference type="InterPro" id="IPR000182">
    <property type="entry name" value="GNAT_dom"/>
</dbReference>
<evidence type="ECO:0000313" key="3">
    <source>
        <dbReference type="Proteomes" id="UP000219546"/>
    </source>
</evidence>
<sequence length="128" mass="15000">MLQFETINLQIERDKVLEFRKDSFKESFGDSSDFKEHEYLTWLTGQIEEFPDGFVMVKEAGNTVGQLELSSKFYQGKDIGYVHLFYLVAKKRGIGLGRELYAYACEFFKKNKVEEFHLRDSLPQIPEP</sequence>
<feature type="domain" description="N-acetyltransferase" evidence="1">
    <location>
        <begin position="18"/>
        <end position="118"/>
    </location>
</feature>
<evidence type="ECO:0000259" key="1">
    <source>
        <dbReference type="Pfam" id="PF00583"/>
    </source>
</evidence>
<dbReference type="SUPFAM" id="SSF55729">
    <property type="entry name" value="Acyl-CoA N-acyltransferases (Nat)"/>
    <property type="match status" value="1"/>
</dbReference>
<proteinExistence type="predicted"/>
<keyword evidence="2" id="KW-0808">Transferase</keyword>
<accession>A0A285CTF1</accession>
<dbReference type="InterPro" id="IPR016181">
    <property type="entry name" value="Acyl_CoA_acyltransferase"/>
</dbReference>
<dbReference type="AlphaFoldDB" id="A0A285CTF1"/>
<dbReference type="RefSeq" id="WP_245855763.1">
    <property type="nucleotide sequence ID" value="NZ_JBEPMQ010000010.1"/>
</dbReference>
<dbReference type="CDD" id="cd04301">
    <property type="entry name" value="NAT_SF"/>
    <property type="match status" value="1"/>
</dbReference>
<dbReference type="Proteomes" id="UP000219546">
    <property type="component" value="Unassembled WGS sequence"/>
</dbReference>
<evidence type="ECO:0000313" key="2">
    <source>
        <dbReference type="EMBL" id="SNX70336.1"/>
    </source>
</evidence>
<reference evidence="2 3" key="1">
    <citation type="submission" date="2017-08" db="EMBL/GenBank/DDBJ databases">
        <authorList>
            <person name="de Groot N.N."/>
        </authorList>
    </citation>
    <scope>NUCLEOTIDE SEQUENCE [LARGE SCALE GENOMIC DNA]</scope>
    <source>
        <strain evidence="2 3">JC228</strain>
    </source>
</reference>
<dbReference type="EMBL" id="OAOP01000004">
    <property type="protein sequence ID" value="SNX70336.1"/>
    <property type="molecule type" value="Genomic_DNA"/>
</dbReference>
<gene>
    <name evidence="2" type="ORF">SAMN05877753_10458</name>
</gene>
<dbReference type="GO" id="GO:0016747">
    <property type="term" value="F:acyltransferase activity, transferring groups other than amino-acyl groups"/>
    <property type="evidence" value="ECO:0007669"/>
    <property type="project" value="InterPro"/>
</dbReference>
<organism evidence="2 3">
    <name type="scientific">Bacillus oleivorans</name>
    <dbReference type="NCBI Taxonomy" id="1448271"/>
    <lineage>
        <taxon>Bacteria</taxon>
        <taxon>Bacillati</taxon>
        <taxon>Bacillota</taxon>
        <taxon>Bacilli</taxon>
        <taxon>Bacillales</taxon>
        <taxon>Bacillaceae</taxon>
        <taxon>Bacillus</taxon>
    </lineage>
</organism>
<dbReference type="Gene3D" id="3.40.630.30">
    <property type="match status" value="1"/>
</dbReference>
<name>A0A285CTF1_9BACI</name>